<dbReference type="InterPro" id="IPR005828">
    <property type="entry name" value="MFS_sugar_transport-like"/>
</dbReference>
<comment type="subcellular location">
    <subcellularLocation>
        <location evidence="1">Membrane</location>
        <topology evidence="1">Multi-pass membrane protein</topology>
    </subcellularLocation>
</comment>
<evidence type="ECO:0000256" key="4">
    <source>
        <dbReference type="ARBA" id="ARBA00023136"/>
    </source>
</evidence>
<evidence type="ECO:0000259" key="7">
    <source>
        <dbReference type="PROSITE" id="PS50850"/>
    </source>
</evidence>
<dbReference type="PROSITE" id="PS50850">
    <property type="entry name" value="MFS"/>
    <property type="match status" value="1"/>
</dbReference>
<dbReference type="Gene3D" id="1.20.1250.20">
    <property type="entry name" value="MFS general substrate transporter like domains"/>
    <property type="match status" value="2"/>
</dbReference>
<feature type="transmembrane region" description="Helical" evidence="6">
    <location>
        <begin position="381"/>
        <end position="398"/>
    </location>
</feature>
<organism evidence="8 9">
    <name type="scientific">Lachnellula suecica</name>
    <dbReference type="NCBI Taxonomy" id="602035"/>
    <lineage>
        <taxon>Eukaryota</taxon>
        <taxon>Fungi</taxon>
        <taxon>Dikarya</taxon>
        <taxon>Ascomycota</taxon>
        <taxon>Pezizomycotina</taxon>
        <taxon>Leotiomycetes</taxon>
        <taxon>Helotiales</taxon>
        <taxon>Lachnaceae</taxon>
        <taxon>Lachnellula</taxon>
    </lineage>
</organism>
<dbReference type="GO" id="GO:0035879">
    <property type="term" value="P:plasma membrane lactate transport"/>
    <property type="evidence" value="ECO:0007669"/>
    <property type="project" value="TreeGrafter"/>
</dbReference>
<dbReference type="EMBL" id="QGMK01000206">
    <property type="protein sequence ID" value="TVY83303.1"/>
    <property type="molecule type" value="Genomic_DNA"/>
</dbReference>
<evidence type="ECO:0000313" key="8">
    <source>
        <dbReference type="EMBL" id="TVY83303.1"/>
    </source>
</evidence>
<keyword evidence="2 6" id="KW-0812">Transmembrane</keyword>
<feature type="transmembrane region" description="Helical" evidence="6">
    <location>
        <begin position="229"/>
        <end position="249"/>
    </location>
</feature>
<evidence type="ECO:0000256" key="2">
    <source>
        <dbReference type="ARBA" id="ARBA00022692"/>
    </source>
</evidence>
<evidence type="ECO:0000256" key="5">
    <source>
        <dbReference type="SAM" id="MobiDB-lite"/>
    </source>
</evidence>
<keyword evidence="4 6" id="KW-0472">Membrane</keyword>
<dbReference type="GO" id="GO:0005886">
    <property type="term" value="C:plasma membrane"/>
    <property type="evidence" value="ECO:0007669"/>
    <property type="project" value="TreeGrafter"/>
</dbReference>
<dbReference type="AlphaFoldDB" id="A0A8T9CKQ0"/>
<dbReference type="Proteomes" id="UP000469558">
    <property type="component" value="Unassembled WGS sequence"/>
</dbReference>
<dbReference type="SUPFAM" id="SSF103473">
    <property type="entry name" value="MFS general substrate transporter"/>
    <property type="match status" value="1"/>
</dbReference>
<keyword evidence="3 6" id="KW-1133">Transmembrane helix</keyword>
<accession>A0A8T9CKQ0</accession>
<proteinExistence type="predicted"/>
<dbReference type="PANTHER" id="PTHR23508">
    <property type="entry name" value="CARBOXYLIC ACID TRANSPORTER PROTEIN HOMOLOG"/>
    <property type="match status" value="1"/>
</dbReference>
<feature type="region of interest" description="Disordered" evidence="5">
    <location>
        <begin position="513"/>
        <end position="537"/>
    </location>
</feature>
<dbReference type="InterPro" id="IPR036259">
    <property type="entry name" value="MFS_trans_sf"/>
</dbReference>
<dbReference type="GO" id="GO:0015355">
    <property type="term" value="F:secondary active monocarboxylate transmembrane transporter activity"/>
    <property type="evidence" value="ECO:0007669"/>
    <property type="project" value="TreeGrafter"/>
</dbReference>
<feature type="transmembrane region" description="Helical" evidence="6">
    <location>
        <begin position="140"/>
        <end position="162"/>
    </location>
</feature>
<name>A0A8T9CKQ0_9HELO</name>
<feature type="compositionally biased region" description="Polar residues" evidence="5">
    <location>
        <begin position="525"/>
        <end position="537"/>
    </location>
</feature>
<evidence type="ECO:0000256" key="1">
    <source>
        <dbReference type="ARBA" id="ARBA00004141"/>
    </source>
</evidence>
<dbReference type="OrthoDB" id="5296287at2759"/>
<gene>
    <name evidence="8" type="primary">JEN1_0</name>
    <name evidence="8" type="ORF">LSUE1_G001545</name>
</gene>
<feature type="compositionally biased region" description="Acidic residues" evidence="5">
    <location>
        <begin position="514"/>
        <end position="524"/>
    </location>
</feature>
<feature type="transmembrane region" description="Helical" evidence="6">
    <location>
        <begin position="352"/>
        <end position="372"/>
    </location>
</feature>
<feature type="transmembrane region" description="Helical" evidence="6">
    <location>
        <begin position="199"/>
        <end position="217"/>
    </location>
</feature>
<dbReference type="CDD" id="cd17316">
    <property type="entry name" value="MFS_SV2_like"/>
    <property type="match status" value="1"/>
</dbReference>
<feature type="domain" description="Major facilitator superfamily (MFS) profile" evidence="7">
    <location>
        <begin position="104"/>
        <end position="508"/>
    </location>
</feature>
<evidence type="ECO:0000256" key="3">
    <source>
        <dbReference type="ARBA" id="ARBA00022989"/>
    </source>
</evidence>
<feature type="transmembrane region" description="Helical" evidence="6">
    <location>
        <begin position="479"/>
        <end position="503"/>
    </location>
</feature>
<feature type="transmembrane region" description="Helical" evidence="6">
    <location>
        <begin position="316"/>
        <end position="340"/>
    </location>
</feature>
<keyword evidence="9" id="KW-1185">Reference proteome</keyword>
<evidence type="ECO:0000256" key="6">
    <source>
        <dbReference type="SAM" id="Phobius"/>
    </source>
</evidence>
<reference evidence="8 9" key="1">
    <citation type="submission" date="2018-05" db="EMBL/GenBank/DDBJ databases">
        <title>Genome sequencing and assembly of the regulated plant pathogen Lachnellula willkommii and related sister species for the development of diagnostic species identification markers.</title>
        <authorList>
            <person name="Giroux E."/>
            <person name="Bilodeau G."/>
        </authorList>
    </citation>
    <scope>NUCLEOTIDE SEQUENCE [LARGE SCALE GENOMIC DNA]</scope>
    <source>
        <strain evidence="8 9">CBS 268.59</strain>
    </source>
</reference>
<evidence type="ECO:0000313" key="9">
    <source>
        <dbReference type="Proteomes" id="UP000469558"/>
    </source>
</evidence>
<dbReference type="Pfam" id="PF00083">
    <property type="entry name" value="Sugar_tr"/>
    <property type="match status" value="2"/>
</dbReference>
<sequence>MAIGIREYLSTRHTTLKPPVLLNAAANPIRLIGSLGLQQWLFFLGYLRKLSLLVEDSAICVYCSRYHHITSSVISLIDPAPNWGTIFLASDGTEHPSLHELTYLRKLGFLAWTWDAFDFHTVTLTYSELASTFDVSNSRISVGVTLVLMFRPLGAAIFGIAADRFGRKWPFIINNMLLIVFELATGFCKTYNQFLSVRALFGIAMGGIYGNAAATALEDCPDDARGLMSGVFQSGYPFGYLLATIFWKAFDNAGGHGWRPLFWFGAAPPLLLILFRLCLPETDAFNGRHAFRSEESTIQGVFIEAKFAIRTYWRRLLYLVLLMTGFNYMAHGTQDIIALMLKDKYNYSSTQITRAVVVANVGGIFGSIIAGYSSQIFGRRLSIIVLCVLGGVLLYPYTNTSGPGIYAAFFFEQFCVQGAWGIVPIHLIELSPVAFRTFVVGTAYQLGNLISAASNTIETTIGERYPLPSIVEDSNTTKVYNYSIVMCIFSACIFAYVILITFLGPEELGRSMTEDEEDDWDDVECNNTAAQISESSD</sequence>
<dbReference type="InterPro" id="IPR020846">
    <property type="entry name" value="MFS_dom"/>
</dbReference>
<comment type="caution">
    <text evidence="8">The sequence shown here is derived from an EMBL/GenBank/DDBJ whole genome shotgun (WGS) entry which is preliminary data.</text>
</comment>
<dbReference type="PANTHER" id="PTHR23508:SF10">
    <property type="entry name" value="CARBOXYLIC ACID TRANSPORTER PROTEIN HOMOLOG"/>
    <property type="match status" value="1"/>
</dbReference>
<feature type="transmembrane region" description="Helical" evidence="6">
    <location>
        <begin position="261"/>
        <end position="279"/>
    </location>
</feature>
<protein>
    <submittedName>
        <fullName evidence="8">Carboxylic acid transporter protein-like protein</fullName>
    </submittedName>
</protein>